<sequence>MNSTTGTEQYDSIGAQYEAIKSLPIIRDVETATFRKHALELLDRGKSRVLDLACGTGFYSEKLLEWGAASVTGVDVSPTMVDVARAKAKKIGKDADGRLKYLVGDVLNLGVVDGGGYDFVTGVWLLNYASSREEMAQMYRGIRANLKPDGLFFGVCEESQEDLDEFVRRRQLLSEGDRKLFGLETEYTERLASGDGYVMISRAHVPPPHPPFTMKTYHLRRSVYQEAARAAGLVGRYEMETMDVPDEVYKKDKDYWALYPISTPKFSMIFVAAEDVDSTRSLDFVEAA</sequence>
<dbReference type="InterPro" id="IPR041698">
    <property type="entry name" value="Methyltransf_25"/>
</dbReference>
<evidence type="ECO:0000256" key="1">
    <source>
        <dbReference type="ARBA" id="ARBA00022603"/>
    </source>
</evidence>
<dbReference type="SUPFAM" id="SSF53335">
    <property type="entry name" value="S-adenosyl-L-methionine-dependent methyltransferases"/>
    <property type="match status" value="1"/>
</dbReference>
<protein>
    <recommendedName>
        <fullName evidence="3">Methyltransferase domain-containing protein</fullName>
    </recommendedName>
</protein>
<gene>
    <name evidence="4" type="ORF">PG999_014768</name>
</gene>
<evidence type="ECO:0000259" key="3">
    <source>
        <dbReference type="Pfam" id="PF13649"/>
    </source>
</evidence>
<dbReference type="PANTHER" id="PTHR43861">
    <property type="entry name" value="TRANS-ACONITATE 2-METHYLTRANSFERASE-RELATED"/>
    <property type="match status" value="1"/>
</dbReference>
<dbReference type="GO" id="GO:0032259">
    <property type="term" value="P:methylation"/>
    <property type="evidence" value="ECO:0007669"/>
    <property type="project" value="UniProtKB-KW"/>
</dbReference>
<proteinExistence type="predicted"/>
<evidence type="ECO:0000256" key="2">
    <source>
        <dbReference type="ARBA" id="ARBA00022679"/>
    </source>
</evidence>
<evidence type="ECO:0000313" key="4">
    <source>
        <dbReference type="EMBL" id="KAK8092569.1"/>
    </source>
</evidence>
<dbReference type="PANTHER" id="PTHR43861:SF1">
    <property type="entry name" value="TRANS-ACONITATE 2-METHYLTRANSFERASE"/>
    <property type="match status" value="1"/>
</dbReference>
<accession>A0AAW0Q5U6</accession>
<dbReference type="CDD" id="cd02440">
    <property type="entry name" value="AdoMet_MTases"/>
    <property type="match status" value="1"/>
</dbReference>
<evidence type="ECO:0000313" key="5">
    <source>
        <dbReference type="Proteomes" id="UP001392437"/>
    </source>
</evidence>
<reference evidence="4 5" key="1">
    <citation type="submission" date="2023-01" db="EMBL/GenBank/DDBJ databases">
        <title>Analysis of 21 Apiospora genomes using comparative genomics revels a genus with tremendous synthesis potential of carbohydrate active enzymes and secondary metabolites.</title>
        <authorList>
            <person name="Sorensen T."/>
        </authorList>
    </citation>
    <scope>NUCLEOTIDE SEQUENCE [LARGE SCALE GENOMIC DNA]</scope>
    <source>
        <strain evidence="4 5">CBS 117206</strain>
    </source>
</reference>
<dbReference type="Gene3D" id="3.40.50.150">
    <property type="entry name" value="Vaccinia Virus protein VP39"/>
    <property type="match status" value="1"/>
</dbReference>
<dbReference type="InterPro" id="IPR029063">
    <property type="entry name" value="SAM-dependent_MTases_sf"/>
</dbReference>
<dbReference type="EMBL" id="JAQQWP010000013">
    <property type="protein sequence ID" value="KAK8092569.1"/>
    <property type="molecule type" value="Genomic_DNA"/>
</dbReference>
<dbReference type="Proteomes" id="UP001392437">
    <property type="component" value="Unassembled WGS sequence"/>
</dbReference>
<organism evidence="4 5">
    <name type="scientific">Apiospora kogelbergensis</name>
    <dbReference type="NCBI Taxonomy" id="1337665"/>
    <lineage>
        <taxon>Eukaryota</taxon>
        <taxon>Fungi</taxon>
        <taxon>Dikarya</taxon>
        <taxon>Ascomycota</taxon>
        <taxon>Pezizomycotina</taxon>
        <taxon>Sordariomycetes</taxon>
        <taxon>Xylariomycetidae</taxon>
        <taxon>Amphisphaeriales</taxon>
        <taxon>Apiosporaceae</taxon>
        <taxon>Apiospora</taxon>
    </lineage>
</organism>
<feature type="domain" description="Methyltransferase" evidence="3">
    <location>
        <begin position="49"/>
        <end position="150"/>
    </location>
</feature>
<dbReference type="GO" id="GO:0008168">
    <property type="term" value="F:methyltransferase activity"/>
    <property type="evidence" value="ECO:0007669"/>
    <property type="project" value="UniProtKB-KW"/>
</dbReference>
<name>A0AAW0Q5U6_9PEZI</name>
<keyword evidence="1" id="KW-0489">Methyltransferase</keyword>
<keyword evidence="5" id="KW-1185">Reference proteome</keyword>
<comment type="caution">
    <text evidence="4">The sequence shown here is derived from an EMBL/GenBank/DDBJ whole genome shotgun (WGS) entry which is preliminary data.</text>
</comment>
<dbReference type="AlphaFoldDB" id="A0AAW0Q5U6"/>
<dbReference type="Pfam" id="PF13649">
    <property type="entry name" value="Methyltransf_25"/>
    <property type="match status" value="1"/>
</dbReference>
<keyword evidence="2" id="KW-0808">Transferase</keyword>